<name>A0A1W6MUF2_9HYPH</name>
<organism evidence="2 3">
    <name type="scientific">Methylocystis bryophila</name>
    <dbReference type="NCBI Taxonomy" id="655015"/>
    <lineage>
        <taxon>Bacteria</taxon>
        <taxon>Pseudomonadati</taxon>
        <taxon>Pseudomonadota</taxon>
        <taxon>Alphaproteobacteria</taxon>
        <taxon>Hyphomicrobiales</taxon>
        <taxon>Methylocystaceae</taxon>
        <taxon>Methylocystis</taxon>
    </lineage>
</organism>
<feature type="domain" description="Phasin" evidence="1">
    <location>
        <begin position="7"/>
        <end position="103"/>
    </location>
</feature>
<accession>A0A1W6MUF2</accession>
<dbReference type="InterPro" id="IPR018968">
    <property type="entry name" value="Phasin"/>
</dbReference>
<proteinExistence type="predicted"/>
<dbReference type="Proteomes" id="UP000193978">
    <property type="component" value="Chromosome"/>
</dbReference>
<dbReference type="KEGG" id="mbry:B1812_09240"/>
<evidence type="ECO:0000313" key="3">
    <source>
        <dbReference type="Proteomes" id="UP000193978"/>
    </source>
</evidence>
<dbReference type="EMBL" id="CP019948">
    <property type="protein sequence ID" value="ARN81234.1"/>
    <property type="molecule type" value="Genomic_DNA"/>
</dbReference>
<sequence>MFMSPQQIGNAGLTQFEAVTAAATSATQGFWAITTEATGYSQKSVANIIALGEKLSRARKLDEIIQLNSDFARTAFDDFTTEVTKIGSIYADMANQTMRVAKAGFNARPLEEAPVNPLKPAASRKQDTVAANSI</sequence>
<keyword evidence="3" id="KW-1185">Reference proteome</keyword>
<dbReference type="STRING" id="655015.B1812_09240"/>
<gene>
    <name evidence="2" type="ORF">B1812_09240</name>
</gene>
<reference evidence="2 3" key="1">
    <citation type="submission" date="2017-02" db="EMBL/GenBank/DDBJ databases">
        <authorList>
            <person name="Peterson S.W."/>
        </authorList>
    </citation>
    <scope>NUCLEOTIDE SEQUENCE [LARGE SCALE GENOMIC DNA]</scope>
    <source>
        <strain evidence="2 3">S285</strain>
    </source>
</reference>
<dbReference type="AlphaFoldDB" id="A0A1W6MUF2"/>
<evidence type="ECO:0000259" key="1">
    <source>
        <dbReference type="Pfam" id="PF09361"/>
    </source>
</evidence>
<evidence type="ECO:0000313" key="2">
    <source>
        <dbReference type="EMBL" id="ARN81234.1"/>
    </source>
</evidence>
<protein>
    <recommendedName>
        <fullName evidence="1">Phasin domain-containing protein</fullName>
    </recommendedName>
</protein>
<dbReference type="Pfam" id="PF09361">
    <property type="entry name" value="Phasin_2"/>
    <property type="match status" value="1"/>
</dbReference>